<evidence type="ECO:0000313" key="2">
    <source>
        <dbReference type="EMBL" id="KAL3403834.1"/>
    </source>
</evidence>
<name>A0ABD2XFX5_9HYME</name>
<gene>
    <name evidence="2" type="ORF">TKK_003504</name>
</gene>
<comment type="subcellular location">
    <subcellularLocation>
        <location evidence="1">Mitochondrion inner membrane</location>
        <topology evidence="1">Single-pass membrane protein</topology>
    </subcellularLocation>
</comment>
<comment type="similarity">
    <text evidence="1">Belongs to the MICOS complex subunit Mic13 family.</text>
</comment>
<dbReference type="InterPro" id="IPR026769">
    <property type="entry name" value="Mic13"/>
</dbReference>
<keyword evidence="1" id="KW-0496">Mitochondrion</keyword>
<organism evidence="2 3">
    <name type="scientific">Trichogramma kaykai</name>
    <dbReference type="NCBI Taxonomy" id="54128"/>
    <lineage>
        <taxon>Eukaryota</taxon>
        <taxon>Metazoa</taxon>
        <taxon>Ecdysozoa</taxon>
        <taxon>Arthropoda</taxon>
        <taxon>Hexapoda</taxon>
        <taxon>Insecta</taxon>
        <taxon>Pterygota</taxon>
        <taxon>Neoptera</taxon>
        <taxon>Endopterygota</taxon>
        <taxon>Hymenoptera</taxon>
        <taxon>Apocrita</taxon>
        <taxon>Proctotrupomorpha</taxon>
        <taxon>Chalcidoidea</taxon>
        <taxon>Trichogrammatidae</taxon>
        <taxon>Trichogramma</taxon>
    </lineage>
</organism>
<comment type="function">
    <text evidence="1">Component of the MICOS complex, a large protein complex of the mitochondrial inner membrane that plays crucial roles in the maintenance of crista junctions, inner membrane architecture, and formation of contact sites to the outer membrane.</text>
</comment>
<sequence>MALRPFLTRHSWVWSKKLPKLLVNNGSSRSSINNNNNNNNNSSSKFVHSCGRTINLAEPRSCARPRRVQKLVSADLPLTCPHEEGVRRVCEPIRVVPVRVCRRSDLERACAPKFCDCPQKPPPKTTYQMICGWTVFGTKGAIVVGLCYWTMSEGIWGDSAATEDFYFRVRETIANDPSLDEFSVPSLAYMRFKILDSYNRAVMAIMGVLHPKEFVYAVTHEILQFEDWFWRSWKKGNILL</sequence>
<reference evidence="2 3" key="1">
    <citation type="journal article" date="2024" name="bioRxiv">
        <title>A reference genome for Trichogramma kaykai: A tiny desert-dwelling parasitoid wasp with competing sex-ratio distorters.</title>
        <authorList>
            <person name="Culotta J."/>
            <person name="Lindsey A.R."/>
        </authorList>
    </citation>
    <scope>NUCLEOTIDE SEQUENCE [LARGE SCALE GENOMIC DNA]</scope>
    <source>
        <strain evidence="2 3">KSX58</strain>
    </source>
</reference>
<dbReference type="GO" id="GO:0061617">
    <property type="term" value="C:MICOS complex"/>
    <property type="evidence" value="ECO:0007669"/>
    <property type="project" value="UniProtKB-UniRule"/>
</dbReference>
<accession>A0ABD2XFX5</accession>
<comment type="subunit">
    <text evidence="1">Component of the mitochondrial contact site and cristae organizing system (MICOS) complex.</text>
</comment>
<keyword evidence="1" id="KW-0999">Mitochondrion inner membrane</keyword>
<evidence type="ECO:0000256" key="1">
    <source>
        <dbReference type="RuleBase" id="RU363009"/>
    </source>
</evidence>
<comment type="caution">
    <text evidence="2">The sequence shown here is derived from an EMBL/GenBank/DDBJ whole genome shotgun (WGS) entry which is preliminary data.</text>
</comment>
<proteinExistence type="inferred from homology"/>
<dbReference type="EMBL" id="JBJJXI010000028">
    <property type="protein sequence ID" value="KAL3403834.1"/>
    <property type="molecule type" value="Genomic_DNA"/>
</dbReference>
<dbReference type="AlphaFoldDB" id="A0ABD2XFX5"/>
<dbReference type="Proteomes" id="UP001627154">
    <property type="component" value="Unassembled WGS sequence"/>
</dbReference>
<dbReference type="Pfam" id="PF15884">
    <property type="entry name" value="QIL1"/>
    <property type="match status" value="1"/>
</dbReference>
<keyword evidence="1" id="KW-0472">Membrane</keyword>
<keyword evidence="3" id="KW-1185">Reference proteome</keyword>
<evidence type="ECO:0000313" key="3">
    <source>
        <dbReference type="Proteomes" id="UP001627154"/>
    </source>
</evidence>
<protein>
    <recommendedName>
        <fullName evidence="1">MICOS complex subunit MIC13</fullName>
    </recommendedName>
</protein>